<sequence length="164" mass="18818">MMNNDEINAKYESGLNRLSQELDRVKLPRLVENIRSNPNYIRIDADSQSNLDWDDVKKSQLIESFILNLPVMPIVLYEMSYHTYEVIDGKQRLKAIVDFYSNQLALSGLEIKTELNGYTYANLPVHTQRVLDNHSLSLISIIPSEDANPDEIAKLIEIVANRLN</sequence>
<evidence type="ECO:0000259" key="1">
    <source>
        <dbReference type="Pfam" id="PF03235"/>
    </source>
</evidence>
<geneLocation type="plasmid" evidence="2">
    <name>plasmid4</name>
</geneLocation>
<evidence type="ECO:0000313" key="3">
    <source>
        <dbReference type="Proteomes" id="UP000217507"/>
    </source>
</evidence>
<dbReference type="PANTHER" id="PTHR39639:SF1">
    <property type="entry name" value="DUF262 DOMAIN-CONTAINING PROTEIN"/>
    <property type="match status" value="1"/>
</dbReference>
<reference evidence="2 3" key="1">
    <citation type="submission" date="2017-06" db="EMBL/GenBank/DDBJ databases">
        <title>Genome sequencing of cyanobaciteial culture collection at National Institute for Environmental Studies (NIES).</title>
        <authorList>
            <person name="Hirose Y."/>
            <person name="Shimura Y."/>
            <person name="Fujisawa T."/>
            <person name="Nakamura Y."/>
            <person name="Kawachi M."/>
        </authorList>
    </citation>
    <scope>NUCLEOTIDE SEQUENCE [LARGE SCALE GENOMIC DNA]</scope>
    <source>
        <strain evidence="2 3">NIES-23</strain>
        <plasmid evidence="3">Plasmid Plasmid4 dna</plasmid>
    </source>
</reference>
<accession>A0A1Z4KXC1</accession>
<dbReference type="EMBL" id="AP018220">
    <property type="protein sequence ID" value="BAY73463.1"/>
    <property type="molecule type" value="Genomic_DNA"/>
</dbReference>
<organism evidence="2 3">
    <name type="scientific">Trichormus variabilis NIES-23</name>
    <dbReference type="NCBI Taxonomy" id="1973479"/>
    <lineage>
        <taxon>Bacteria</taxon>
        <taxon>Bacillati</taxon>
        <taxon>Cyanobacteriota</taxon>
        <taxon>Cyanophyceae</taxon>
        <taxon>Nostocales</taxon>
        <taxon>Nostocaceae</taxon>
        <taxon>Trichormus</taxon>
    </lineage>
</organism>
<dbReference type="Pfam" id="PF03235">
    <property type="entry name" value="GmrSD_N"/>
    <property type="match status" value="1"/>
</dbReference>
<feature type="domain" description="GmrSD restriction endonucleases N-terminal" evidence="1">
    <location>
        <begin position="31"/>
        <end position="144"/>
    </location>
</feature>
<keyword evidence="2" id="KW-0614">Plasmid</keyword>
<dbReference type="Proteomes" id="UP000217507">
    <property type="component" value="Plasmid Plasmid4 dna"/>
</dbReference>
<name>A0A1Z4KXC1_ANAVA</name>
<protein>
    <recommendedName>
        <fullName evidence="1">GmrSD restriction endonucleases N-terminal domain-containing protein</fullName>
    </recommendedName>
</protein>
<dbReference type="InterPro" id="IPR004919">
    <property type="entry name" value="GmrSD_N"/>
</dbReference>
<dbReference type="PANTHER" id="PTHR39639">
    <property type="entry name" value="CHROMOSOME 16, WHOLE GENOME SHOTGUN SEQUENCE"/>
    <property type="match status" value="1"/>
</dbReference>
<gene>
    <name evidence="2" type="ORF">NIES23_63150</name>
</gene>
<proteinExistence type="predicted"/>
<evidence type="ECO:0000313" key="2">
    <source>
        <dbReference type="EMBL" id="BAY73463.1"/>
    </source>
</evidence>
<dbReference type="AlphaFoldDB" id="A0A1Z4KXC1"/>